<dbReference type="EMBL" id="BMXE01000006">
    <property type="protein sequence ID" value="GHB40284.1"/>
    <property type="molecule type" value="Genomic_DNA"/>
</dbReference>
<evidence type="ECO:0000256" key="1">
    <source>
        <dbReference type="ARBA" id="ARBA00000223"/>
    </source>
</evidence>
<dbReference type="SUPFAM" id="SSF102546">
    <property type="entry name" value="RbsD-like"/>
    <property type="match status" value="1"/>
</dbReference>
<reference evidence="5" key="1">
    <citation type="journal article" date="2019" name="Int. J. Syst. Evol. Microbiol.">
        <title>The Global Catalogue of Microorganisms (GCM) 10K type strain sequencing project: providing services to taxonomists for standard genome sequencing and annotation.</title>
        <authorList>
            <consortium name="The Broad Institute Genomics Platform"/>
            <consortium name="The Broad Institute Genome Sequencing Center for Infectious Disease"/>
            <person name="Wu L."/>
            <person name="Ma J."/>
        </authorList>
    </citation>
    <scope>NUCLEOTIDE SEQUENCE [LARGE SCALE GENOMIC DNA]</scope>
    <source>
        <strain evidence="5">KCTC 12861</strain>
    </source>
</reference>
<dbReference type="PANTHER" id="PTHR31690">
    <property type="entry name" value="FUCOSE MUTAROTASE"/>
    <property type="match status" value="1"/>
</dbReference>
<evidence type="ECO:0000313" key="5">
    <source>
        <dbReference type="Proteomes" id="UP000637980"/>
    </source>
</evidence>
<name>A0ABQ3ELC2_9HYPH</name>
<dbReference type="RefSeq" id="WP_189437808.1">
    <property type="nucleotide sequence ID" value="NZ_BMXE01000006.1"/>
</dbReference>
<gene>
    <name evidence="4" type="primary">fucU</name>
    <name evidence="4" type="ORF">GCM10007094_32000</name>
</gene>
<comment type="caution">
    <text evidence="4">The sequence shown here is derived from an EMBL/GenBank/DDBJ whole genome shotgun (WGS) entry which is preliminary data.</text>
</comment>
<evidence type="ECO:0000256" key="2">
    <source>
        <dbReference type="ARBA" id="ARBA00023235"/>
    </source>
</evidence>
<sequence length="139" mass="15669">MLKGINPIIFPELLMVLDEMGHGDELVLCDTYFPAYSCCDTVLHAEGCEANELFHAIMPLWELDQLDRENVMMMGTMGSDQQAGKWAQSYQKALPVGAQITFVERFTFYEKARHAYCAVVTDTVRDCGNVILKKGVIQQ</sequence>
<dbReference type="Gene3D" id="3.40.1650.10">
    <property type="entry name" value="RbsD-like domain"/>
    <property type="match status" value="1"/>
</dbReference>
<keyword evidence="5" id="KW-1185">Reference proteome</keyword>
<protein>
    <submittedName>
        <fullName evidence="4">L-fucose mutarotase</fullName>
    </submittedName>
</protein>
<dbReference type="InterPro" id="IPR023750">
    <property type="entry name" value="RbsD-like_sf"/>
</dbReference>
<evidence type="ECO:0000256" key="3">
    <source>
        <dbReference type="ARBA" id="ARBA00036324"/>
    </source>
</evidence>
<keyword evidence="2" id="KW-0413">Isomerase</keyword>
<dbReference type="PANTHER" id="PTHR31690:SF4">
    <property type="entry name" value="FUCOSE MUTAROTASE"/>
    <property type="match status" value="1"/>
</dbReference>
<comment type="catalytic activity">
    <reaction evidence="3">
        <text>alpha-L-fucose = beta-L-fucose</text>
        <dbReference type="Rhea" id="RHEA:25580"/>
        <dbReference type="ChEBI" id="CHEBI:42548"/>
        <dbReference type="ChEBI" id="CHEBI:42589"/>
        <dbReference type="EC" id="5.1.3.29"/>
    </reaction>
</comment>
<proteinExistence type="predicted"/>
<comment type="catalytic activity">
    <reaction evidence="1">
        <text>beta-D-ribopyranose = beta-D-ribofuranose</text>
        <dbReference type="Rhea" id="RHEA:25432"/>
        <dbReference type="ChEBI" id="CHEBI:27476"/>
        <dbReference type="ChEBI" id="CHEBI:47002"/>
        <dbReference type="EC" id="5.4.99.62"/>
    </reaction>
</comment>
<dbReference type="Pfam" id="PF05025">
    <property type="entry name" value="RbsD_FucU"/>
    <property type="match status" value="1"/>
</dbReference>
<accession>A0ABQ3ELC2</accession>
<dbReference type="InterPro" id="IPR050443">
    <property type="entry name" value="RbsD/FucU_mutarotase"/>
</dbReference>
<organism evidence="4 5">
    <name type="scientific">Pseudovibrio japonicus</name>
    <dbReference type="NCBI Taxonomy" id="366534"/>
    <lineage>
        <taxon>Bacteria</taxon>
        <taxon>Pseudomonadati</taxon>
        <taxon>Pseudomonadota</taxon>
        <taxon>Alphaproteobacteria</taxon>
        <taxon>Hyphomicrobiales</taxon>
        <taxon>Stappiaceae</taxon>
        <taxon>Pseudovibrio</taxon>
    </lineage>
</organism>
<evidence type="ECO:0000313" key="4">
    <source>
        <dbReference type="EMBL" id="GHB40284.1"/>
    </source>
</evidence>
<dbReference type="Proteomes" id="UP000637980">
    <property type="component" value="Unassembled WGS sequence"/>
</dbReference>
<dbReference type="InterPro" id="IPR007721">
    <property type="entry name" value="RbsD_FucU"/>
</dbReference>